<keyword evidence="2" id="KW-1185">Reference proteome</keyword>
<name>A0A2Z4UE47_9FIRM</name>
<dbReference type="Proteomes" id="UP000250003">
    <property type="component" value="Chromosome"/>
</dbReference>
<organism evidence="1 2">
    <name type="scientific">Blautia argi</name>
    <dbReference type="NCBI Taxonomy" id="1912897"/>
    <lineage>
        <taxon>Bacteria</taxon>
        <taxon>Bacillati</taxon>
        <taxon>Bacillota</taxon>
        <taxon>Clostridia</taxon>
        <taxon>Lachnospirales</taxon>
        <taxon>Lachnospiraceae</taxon>
        <taxon>Blautia</taxon>
    </lineage>
</organism>
<gene>
    <name evidence="1" type="ORF">DQQ01_15555</name>
</gene>
<accession>A0A2Z4UE47</accession>
<reference evidence="2" key="1">
    <citation type="submission" date="2018-06" db="EMBL/GenBank/DDBJ databases">
        <title>Description of Blautia argi sp. nov., a new anaerobic isolated from dog feces.</title>
        <authorList>
            <person name="Chang Y.-H."/>
            <person name="Paek J."/>
            <person name="Shin Y."/>
        </authorList>
    </citation>
    <scope>NUCLEOTIDE SEQUENCE [LARGE SCALE GENOMIC DNA]</scope>
    <source>
        <strain evidence="2">KCTC 15426</strain>
    </source>
</reference>
<dbReference type="OrthoDB" id="9815367at2"/>
<evidence type="ECO:0000313" key="1">
    <source>
        <dbReference type="EMBL" id="AWY99300.1"/>
    </source>
</evidence>
<dbReference type="RefSeq" id="WP_111920741.1">
    <property type="nucleotide sequence ID" value="NZ_CAUWHR010000015.1"/>
</dbReference>
<dbReference type="KEGG" id="blau:DQQ01_15555"/>
<protein>
    <submittedName>
        <fullName evidence="1">Uncharacterized protein</fullName>
    </submittedName>
</protein>
<sequence length="118" mass="13476">MNRFQKKNRYFYLPSFLLPVLLFITILAVFLLGLSSVSKTASSEEKKQLEASIRQGAVQCYALEGFYPDSLAYLEEHYAVHYNKKKYIVSYEIIGSNMMPDIQVISKKTPQKETGGLP</sequence>
<proteinExistence type="predicted"/>
<evidence type="ECO:0000313" key="2">
    <source>
        <dbReference type="Proteomes" id="UP000250003"/>
    </source>
</evidence>
<dbReference type="AlphaFoldDB" id="A0A2Z4UE47"/>
<dbReference type="EMBL" id="CP030280">
    <property type="protein sequence ID" value="AWY99300.1"/>
    <property type="molecule type" value="Genomic_DNA"/>
</dbReference>